<dbReference type="PROSITE" id="PS00211">
    <property type="entry name" value="ABC_TRANSPORTER_1"/>
    <property type="match status" value="1"/>
</dbReference>
<feature type="region of interest" description="Disordered" evidence="4">
    <location>
        <begin position="1"/>
        <end position="28"/>
    </location>
</feature>
<dbReference type="Proteomes" id="UP000262477">
    <property type="component" value="Unassembled WGS sequence"/>
</dbReference>
<evidence type="ECO:0000256" key="2">
    <source>
        <dbReference type="ARBA" id="ARBA00022741"/>
    </source>
</evidence>
<evidence type="ECO:0000259" key="5">
    <source>
        <dbReference type="PROSITE" id="PS50893"/>
    </source>
</evidence>
<reference evidence="6 7" key="1">
    <citation type="submission" date="2018-08" db="EMBL/GenBank/DDBJ databases">
        <title>Streptomyces NEAU-D10 sp. nov., a novel Actinomycete isolated from soil.</title>
        <authorList>
            <person name="Jin L."/>
        </authorList>
    </citation>
    <scope>NUCLEOTIDE SEQUENCE [LARGE SCALE GENOMIC DNA]</scope>
    <source>
        <strain evidence="6 7">NEAU-D10</strain>
    </source>
</reference>
<organism evidence="6 7">
    <name type="scientific">Streptomyces inhibens</name>
    <dbReference type="NCBI Taxonomy" id="2293571"/>
    <lineage>
        <taxon>Bacteria</taxon>
        <taxon>Bacillati</taxon>
        <taxon>Actinomycetota</taxon>
        <taxon>Actinomycetes</taxon>
        <taxon>Kitasatosporales</taxon>
        <taxon>Streptomycetaceae</taxon>
        <taxon>Streptomyces</taxon>
    </lineage>
</organism>
<dbReference type="SUPFAM" id="SSF52540">
    <property type="entry name" value="P-loop containing nucleoside triphosphate hydrolases"/>
    <property type="match status" value="1"/>
</dbReference>
<dbReference type="PROSITE" id="PS50893">
    <property type="entry name" value="ABC_TRANSPORTER_2"/>
    <property type="match status" value="1"/>
</dbReference>
<evidence type="ECO:0000313" key="7">
    <source>
        <dbReference type="Proteomes" id="UP000262477"/>
    </source>
</evidence>
<dbReference type="GO" id="GO:0005524">
    <property type="term" value="F:ATP binding"/>
    <property type="evidence" value="ECO:0007669"/>
    <property type="project" value="UniProtKB-KW"/>
</dbReference>
<protein>
    <submittedName>
        <fullName evidence="6">Metal ABC transporter ATP-binding protein</fullName>
    </submittedName>
</protein>
<dbReference type="RefSeq" id="WP_128510222.1">
    <property type="nucleotide sequence ID" value="NZ_QUAC01000233.1"/>
</dbReference>
<dbReference type="InterPro" id="IPR050153">
    <property type="entry name" value="Metal_Ion_Import_ABC"/>
</dbReference>
<feature type="domain" description="ABC transporter" evidence="5">
    <location>
        <begin position="38"/>
        <end position="275"/>
    </location>
</feature>
<sequence>MLHPMAKARTAAEGTVPPPRAPASEPPAALTVADDPVIALRGAAVRVAGRALWSGVDLCIGAGEFVAVLGPNGVGKSTMIKVLLGMLPAADGEVRVLGARPGQANHRIGYLPQRRSFDPSMRIRGVDVVRLGLDGDRWGIPLWPFGARRRAARRRIEEVIELVGASTYAYRPIGTCSGGEQQRLLIAQALVRRPELLLLDEPLDSLDLPNQSAVTALISRICHQENVAVVMVAHDVNPILHHLDRVLYLAEGGAASGTPEEVITSPTLTRLYGTPVEVLRTSAGRLAVIGQPEAPALHTDRHADRHAVGPAAGGDHAAG</sequence>
<dbReference type="InterPro" id="IPR017871">
    <property type="entry name" value="ABC_transporter-like_CS"/>
</dbReference>
<keyword evidence="1" id="KW-0813">Transport</keyword>
<dbReference type="PANTHER" id="PTHR42734">
    <property type="entry name" value="METAL TRANSPORT SYSTEM ATP-BINDING PROTEIN TM_0124-RELATED"/>
    <property type="match status" value="1"/>
</dbReference>
<dbReference type="EMBL" id="QUAC01000233">
    <property type="protein sequence ID" value="REK86914.1"/>
    <property type="molecule type" value="Genomic_DNA"/>
</dbReference>
<name>A0A371PWR4_STRIH</name>
<accession>A0A371PWR4</accession>
<evidence type="ECO:0000256" key="1">
    <source>
        <dbReference type="ARBA" id="ARBA00022448"/>
    </source>
</evidence>
<gene>
    <name evidence="6" type="ORF">DY245_29300</name>
</gene>
<dbReference type="InterPro" id="IPR003439">
    <property type="entry name" value="ABC_transporter-like_ATP-bd"/>
</dbReference>
<keyword evidence="2" id="KW-0547">Nucleotide-binding</keyword>
<comment type="caution">
    <text evidence="6">The sequence shown here is derived from an EMBL/GenBank/DDBJ whole genome shotgun (WGS) entry which is preliminary data.</text>
</comment>
<dbReference type="GO" id="GO:0016887">
    <property type="term" value="F:ATP hydrolysis activity"/>
    <property type="evidence" value="ECO:0007669"/>
    <property type="project" value="InterPro"/>
</dbReference>
<evidence type="ECO:0000256" key="4">
    <source>
        <dbReference type="SAM" id="MobiDB-lite"/>
    </source>
</evidence>
<keyword evidence="7" id="KW-1185">Reference proteome</keyword>
<feature type="compositionally biased region" description="Pro residues" evidence="4">
    <location>
        <begin position="16"/>
        <end position="25"/>
    </location>
</feature>
<dbReference type="InterPro" id="IPR003593">
    <property type="entry name" value="AAA+_ATPase"/>
</dbReference>
<evidence type="ECO:0000313" key="6">
    <source>
        <dbReference type="EMBL" id="REK86914.1"/>
    </source>
</evidence>
<proteinExistence type="predicted"/>
<dbReference type="InterPro" id="IPR027417">
    <property type="entry name" value="P-loop_NTPase"/>
</dbReference>
<dbReference type="Gene3D" id="3.40.50.300">
    <property type="entry name" value="P-loop containing nucleotide triphosphate hydrolases"/>
    <property type="match status" value="1"/>
</dbReference>
<dbReference type="AlphaFoldDB" id="A0A371PWR4"/>
<evidence type="ECO:0000256" key="3">
    <source>
        <dbReference type="ARBA" id="ARBA00022840"/>
    </source>
</evidence>
<keyword evidence="3 6" id="KW-0067">ATP-binding</keyword>
<dbReference type="OrthoDB" id="3282096at2"/>
<dbReference type="SMART" id="SM00382">
    <property type="entry name" value="AAA"/>
    <property type="match status" value="1"/>
</dbReference>
<dbReference type="Pfam" id="PF00005">
    <property type="entry name" value="ABC_tran"/>
    <property type="match status" value="1"/>
</dbReference>